<dbReference type="InterPro" id="IPR013780">
    <property type="entry name" value="Glyco_hydro_b"/>
</dbReference>
<dbReference type="Gene3D" id="2.60.40.1180">
    <property type="entry name" value="Golgi alpha-mannosidase II"/>
    <property type="match status" value="1"/>
</dbReference>
<dbReference type="InterPro" id="IPR035363">
    <property type="entry name" value="LBP_M"/>
</dbReference>
<dbReference type="Proteomes" id="UP000070646">
    <property type="component" value="Unassembled WGS sequence"/>
</dbReference>
<dbReference type="GO" id="GO:0004645">
    <property type="term" value="F:1,4-alpha-oligoglucan phosphorylase activity"/>
    <property type="evidence" value="ECO:0007669"/>
    <property type="project" value="InterPro"/>
</dbReference>
<feature type="domain" description="Lacto-N-biose phosphorylase C-terminal" evidence="3">
    <location>
        <begin position="689"/>
        <end position="741"/>
    </location>
</feature>
<dbReference type="Gene3D" id="2.60.40.10">
    <property type="entry name" value="Immunoglobulins"/>
    <property type="match status" value="1"/>
</dbReference>
<dbReference type="InterPro" id="IPR012711">
    <property type="entry name" value="Lacto-N-biose_phosphorylase"/>
</dbReference>
<dbReference type="Pfam" id="PF17386">
    <property type="entry name" value="LBP_C"/>
    <property type="match status" value="1"/>
</dbReference>
<organism evidence="4 5">
    <name type="scientific">Clostridium perfringens</name>
    <dbReference type="NCBI Taxonomy" id="1502"/>
    <lineage>
        <taxon>Bacteria</taxon>
        <taxon>Bacillati</taxon>
        <taxon>Bacillota</taxon>
        <taxon>Clostridia</taxon>
        <taxon>Eubacteriales</taxon>
        <taxon>Clostridiaceae</taxon>
        <taxon>Clostridium</taxon>
    </lineage>
</organism>
<reference evidence="4 5" key="1">
    <citation type="submission" date="2016-01" db="EMBL/GenBank/DDBJ databases">
        <authorList>
            <person name="Oliw E.H."/>
        </authorList>
    </citation>
    <scope>NUCLEOTIDE SEQUENCE [LARGE SCALE GENOMIC DNA]</scope>
    <source>
        <strain evidence="4 5">MJR7757A</strain>
    </source>
</reference>
<accession>A0A133NBR6</accession>
<dbReference type="EMBL" id="LRPU01000026">
    <property type="protein sequence ID" value="KXA13734.1"/>
    <property type="molecule type" value="Genomic_DNA"/>
</dbReference>
<dbReference type="Gene3D" id="3.20.20.80">
    <property type="entry name" value="Glycosidases"/>
    <property type="match status" value="1"/>
</dbReference>
<protein>
    <submittedName>
        <fullName evidence="4">1,3-beta-galactosyl-N-acetylhexosamine phosphorylase</fullName>
    </submittedName>
</protein>
<evidence type="ECO:0000259" key="3">
    <source>
        <dbReference type="Pfam" id="PF17386"/>
    </source>
</evidence>
<dbReference type="Gene3D" id="3.40.50.880">
    <property type="match status" value="1"/>
</dbReference>
<gene>
    <name evidence="4" type="ORF">HMPREF3222_00734</name>
</gene>
<evidence type="ECO:0000259" key="1">
    <source>
        <dbReference type="Pfam" id="PF09508"/>
    </source>
</evidence>
<dbReference type="Pfam" id="PF09508">
    <property type="entry name" value="Lact_bio_phlase"/>
    <property type="match status" value="1"/>
</dbReference>
<dbReference type="AlphaFoldDB" id="A0A133NBR6"/>
<evidence type="ECO:0000259" key="2">
    <source>
        <dbReference type="Pfam" id="PF17385"/>
    </source>
</evidence>
<name>A0A133NBR6_CLOPF</name>
<evidence type="ECO:0000313" key="5">
    <source>
        <dbReference type="Proteomes" id="UP000070646"/>
    </source>
</evidence>
<sequence length="745" mass="85847">MFILREMEEKFMGELKGRVTIPTDSNMKEEIKSIIDRWGADALRDCDGTKLSKDIVDLGVKLYSTYLTVRSDQKWASENKDELQQLYLMSEPVIAKSEKTEIKILAGYYSEQFEIDKVHDEKKWWEVIDRTTGEVVDPSKWNFNKESEILTVEETTPYHEYTVNFLVYMIWDPTQMYNHITNDWGDKPHEMPYDCRQAKTRVHVKEALKKWIHENPEVDVVRFTTFFYHFTLCFNEVAKEKFVDWFGYSSSVSPLALEQFEKEKGYKLRPEDIVDAGYYNSTFRVPTKQYKDFIDFQCKHVSKMAKELVDLCHENGKEAMMFLGDNWIGTEPYGKYFPSIGLDAVVGSVGNGTTMRMIADIPGVKYTEGRFLPYFFPDVFNETGDPVGEARENWLQARRAILRSPLDRIGYGGYLGLAVKFPEFVEQVEKICDEFREIHETIKGTKAYTTPFKVAVLNCWGKLRSWQTQQVAHALWYKEIYSYAGIVECLSGMPVEVEFISFDDILENGIPEDIGVIINAGDAYTAWSGGEYWKNPKLVSMIRKWVHNGGGFIGVGEPTAIHYENKFFQLADVLGVDKEVGFSLSTRKYNELNPHHFITEEIGEKAIDFGEGMKGIYGKGDSYQVLRMDFGNEHCLKNNFRGDTTCAVNTYGNGRSVYFAGFPYTPENCRILLRAIYWAASKEDEMKKFYVTNIDTECAAFLEVGKMAVINNTQEEKITDAYINGVKVETLTLAPMEIRWLNINK</sequence>
<dbReference type="PATRIC" id="fig|1502.174.peg.739"/>
<dbReference type="InterPro" id="IPR013783">
    <property type="entry name" value="Ig-like_fold"/>
</dbReference>
<evidence type="ECO:0000313" key="4">
    <source>
        <dbReference type="EMBL" id="KXA13734.1"/>
    </source>
</evidence>
<dbReference type="NCBIfam" id="TIGR02336">
    <property type="entry name" value="1,3-beta-galactosyl-N-acetylhexosamine phosphorylase"/>
    <property type="match status" value="1"/>
</dbReference>
<dbReference type="SUPFAM" id="SSF52317">
    <property type="entry name" value="Class I glutamine amidotransferase-like"/>
    <property type="match status" value="1"/>
</dbReference>
<proteinExistence type="predicted"/>
<comment type="caution">
    <text evidence="4">The sequence shown here is derived from an EMBL/GenBank/DDBJ whole genome shotgun (WGS) entry which is preliminary data.</text>
</comment>
<feature type="domain" description="Lacto-N-biose phosphorylase-like N-terminal TIM barrel" evidence="1">
    <location>
        <begin position="17"/>
        <end position="449"/>
    </location>
</feature>
<dbReference type="InterPro" id="IPR035080">
    <property type="entry name" value="Lact_bio_phlase-like_N"/>
</dbReference>
<feature type="domain" description="Lacto-N-biose phosphorylase central" evidence="2">
    <location>
        <begin position="453"/>
        <end position="684"/>
    </location>
</feature>
<dbReference type="Pfam" id="PF17385">
    <property type="entry name" value="LBP_M"/>
    <property type="match status" value="1"/>
</dbReference>
<dbReference type="InterPro" id="IPR035356">
    <property type="entry name" value="LBP_C"/>
</dbReference>
<dbReference type="InterPro" id="IPR029062">
    <property type="entry name" value="Class_I_gatase-like"/>
</dbReference>